<name>A0ABV9VWD4_9ACTN</name>
<accession>A0ABV9VWD4</accession>
<dbReference type="PROSITE" id="PS00138">
    <property type="entry name" value="SUBTILASE_SER"/>
    <property type="match status" value="1"/>
</dbReference>
<dbReference type="CDD" id="cd00306">
    <property type="entry name" value="Peptidases_S8_S53"/>
    <property type="match status" value="1"/>
</dbReference>
<evidence type="ECO:0000313" key="8">
    <source>
        <dbReference type="Proteomes" id="UP001595912"/>
    </source>
</evidence>
<comment type="caution">
    <text evidence="7">The sequence shown here is derived from an EMBL/GenBank/DDBJ whole genome shotgun (WGS) entry which is preliminary data.</text>
</comment>
<dbReference type="PANTHER" id="PTHR43806">
    <property type="entry name" value="PEPTIDASE S8"/>
    <property type="match status" value="1"/>
</dbReference>
<evidence type="ECO:0000259" key="6">
    <source>
        <dbReference type="Pfam" id="PF00082"/>
    </source>
</evidence>
<dbReference type="RefSeq" id="WP_380116422.1">
    <property type="nucleotide sequence ID" value="NZ_JBHSIU010000019.1"/>
</dbReference>
<feature type="active site" description="Charge relay system" evidence="5">
    <location>
        <position position="361"/>
    </location>
</feature>
<dbReference type="InterPro" id="IPR023828">
    <property type="entry name" value="Peptidase_S8_Ser-AS"/>
</dbReference>
<dbReference type="InterPro" id="IPR050131">
    <property type="entry name" value="Peptidase_S8_subtilisin-like"/>
</dbReference>
<dbReference type="SUPFAM" id="SSF52743">
    <property type="entry name" value="Subtilisin-like"/>
    <property type="match status" value="1"/>
</dbReference>
<dbReference type="InterPro" id="IPR000209">
    <property type="entry name" value="Peptidase_S8/S53_dom"/>
</dbReference>
<dbReference type="Proteomes" id="UP001595912">
    <property type="component" value="Unassembled WGS sequence"/>
</dbReference>
<keyword evidence="8" id="KW-1185">Reference proteome</keyword>
<gene>
    <name evidence="7" type="ORF">ACFPIJ_18765</name>
</gene>
<sequence length="404" mass="41349">MSVARERLERWLQTRDERLSGLPWLRTETHAGRTVRFVADEILVQDSGTAIAHRTLAGLGHRTSEIAEDEPSAGLRRLRTSGLDVSAAVRRLRGQLPQGSVVGPNHVFMSTPHEHGGPFGPPVAVDAPPAKLTPAKPAEASDTTSPVRVVVMDTGIWLDSPLPAGCYTATPENHETVLDGDADGMLDSDVGHANFIAGVVAQDTAGAQVRIVKVLDSFGVCTEADLAVAITGLTDTDVLNLSLGGFSVGDLPPAALSAALQTFLSGGDRVVVAAAGNNGIADRPFWPAAFAAGAASGSNAGGAAGWAAQVVAVAAHDGTAICEWSNTGPWVSVAAPGADIVSTYINHELFASGWAAWSGTSFATPKVVAAIVDRVATAGSVTAAAAAVRAEAQGNPLGGYPALR</sequence>
<protein>
    <submittedName>
        <fullName evidence="7">S8 family serine peptidase</fullName>
    </submittedName>
</protein>
<feature type="active site" description="Charge relay system" evidence="5">
    <location>
        <position position="192"/>
    </location>
</feature>
<dbReference type="InterPro" id="IPR036852">
    <property type="entry name" value="Peptidase_S8/S53_dom_sf"/>
</dbReference>
<keyword evidence="4 5" id="KW-0720">Serine protease</keyword>
<evidence type="ECO:0000256" key="1">
    <source>
        <dbReference type="ARBA" id="ARBA00011073"/>
    </source>
</evidence>
<feature type="active site" description="Charge relay system" evidence="5">
    <location>
        <position position="153"/>
    </location>
</feature>
<dbReference type="Gene3D" id="3.40.50.200">
    <property type="entry name" value="Peptidase S8/S53 domain"/>
    <property type="match status" value="1"/>
</dbReference>
<feature type="domain" description="Peptidase S8/S53" evidence="6">
    <location>
        <begin position="147"/>
        <end position="371"/>
    </location>
</feature>
<evidence type="ECO:0000256" key="2">
    <source>
        <dbReference type="ARBA" id="ARBA00022670"/>
    </source>
</evidence>
<reference evidence="8" key="1">
    <citation type="journal article" date="2019" name="Int. J. Syst. Evol. Microbiol.">
        <title>The Global Catalogue of Microorganisms (GCM) 10K type strain sequencing project: providing services to taxonomists for standard genome sequencing and annotation.</title>
        <authorList>
            <consortium name="The Broad Institute Genomics Platform"/>
            <consortium name="The Broad Institute Genome Sequencing Center for Infectious Disease"/>
            <person name="Wu L."/>
            <person name="Ma J."/>
        </authorList>
    </citation>
    <scope>NUCLEOTIDE SEQUENCE [LARGE SCALE GENOMIC DNA]</scope>
    <source>
        <strain evidence="8">CGMCC 4.7152</strain>
    </source>
</reference>
<evidence type="ECO:0000256" key="3">
    <source>
        <dbReference type="ARBA" id="ARBA00022801"/>
    </source>
</evidence>
<evidence type="ECO:0000313" key="7">
    <source>
        <dbReference type="EMBL" id="MFC4999870.1"/>
    </source>
</evidence>
<keyword evidence="2 5" id="KW-0645">Protease</keyword>
<comment type="similarity">
    <text evidence="1 5">Belongs to the peptidase S8 family.</text>
</comment>
<keyword evidence="3 5" id="KW-0378">Hydrolase</keyword>
<dbReference type="PROSITE" id="PS51892">
    <property type="entry name" value="SUBTILASE"/>
    <property type="match status" value="1"/>
</dbReference>
<dbReference type="PANTHER" id="PTHR43806:SF11">
    <property type="entry name" value="CEREVISIN-RELATED"/>
    <property type="match status" value="1"/>
</dbReference>
<evidence type="ECO:0000256" key="4">
    <source>
        <dbReference type="ARBA" id="ARBA00022825"/>
    </source>
</evidence>
<organism evidence="7 8">
    <name type="scientific">Dactylosporangium cerinum</name>
    <dbReference type="NCBI Taxonomy" id="1434730"/>
    <lineage>
        <taxon>Bacteria</taxon>
        <taxon>Bacillati</taxon>
        <taxon>Actinomycetota</taxon>
        <taxon>Actinomycetes</taxon>
        <taxon>Micromonosporales</taxon>
        <taxon>Micromonosporaceae</taxon>
        <taxon>Dactylosporangium</taxon>
    </lineage>
</organism>
<dbReference type="EMBL" id="JBHSIU010000019">
    <property type="protein sequence ID" value="MFC4999870.1"/>
    <property type="molecule type" value="Genomic_DNA"/>
</dbReference>
<proteinExistence type="inferred from homology"/>
<dbReference type="Pfam" id="PF00082">
    <property type="entry name" value="Peptidase_S8"/>
    <property type="match status" value="1"/>
</dbReference>
<evidence type="ECO:0000256" key="5">
    <source>
        <dbReference type="PROSITE-ProRule" id="PRU01240"/>
    </source>
</evidence>